<gene>
    <name evidence="7" type="ORF">A3A57_00755</name>
</gene>
<accession>A0A1G1WUD7</accession>
<evidence type="ECO:0000313" key="8">
    <source>
        <dbReference type="Proteomes" id="UP000179279"/>
    </source>
</evidence>
<keyword evidence="3" id="KW-0520">NAD</keyword>
<dbReference type="AlphaFoldDB" id="A0A1G1WUD7"/>
<feature type="domain" description="D-isomer specific 2-hydroxyacid dehydrogenase NAD-binding" evidence="6">
    <location>
        <begin position="112"/>
        <end position="278"/>
    </location>
</feature>
<evidence type="ECO:0000313" key="7">
    <source>
        <dbReference type="EMBL" id="OGY31342.1"/>
    </source>
</evidence>
<dbReference type="SUPFAM" id="SSF51735">
    <property type="entry name" value="NAD(P)-binding Rossmann-fold domains"/>
    <property type="match status" value="1"/>
</dbReference>
<organism evidence="7 8">
    <name type="scientific">Candidatus Woykebacteria bacterium RIFCSPLOWO2_01_FULL_41_12</name>
    <dbReference type="NCBI Taxonomy" id="1802604"/>
    <lineage>
        <taxon>Bacteria</taxon>
        <taxon>Candidatus Woykeibacteriota</taxon>
    </lineage>
</organism>
<dbReference type="InterPro" id="IPR006139">
    <property type="entry name" value="D-isomer_2_OHA_DH_cat_dom"/>
</dbReference>
<dbReference type="Pfam" id="PF00389">
    <property type="entry name" value="2-Hacid_dh"/>
    <property type="match status" value="1"/>
</dbReference>
<reference evidence="7 8" key="1">
    <citation type="journal article" date="2016" name="Nat. Commun.">
        <title>Thousands of microbial genomes shed light on interconnected biogeochemical processes in an aquifer system.</title>
        <authorList>
            <person name="Anantharaman K."/>
            <person name="Brown C.T."/>
            <person name="Hug L.A."/>
            <person name="Sharon I."/>
            <person name="Castelle C.J."/>
            <person name="Probst A.J."/>
            <person name="Thomas B.C."/>
            <person name="Singh A."/>
            <person name="Wilkins M.J."/>
            <person name="Karaoz U."/>
            <person name="Brodie E.L."/>
            <person name="Williams K.H."/>
            <person name="Hubbard S.S."/>
            <person name="Banfield J.F."/>
        </authorList>
    </citation>
    <scope>NUCLEOTIDE SEQUENCE [LARGE SCALE GENOMIC DNA]</scope>
</reference>
<dbReference type="Pfam" id="PF02826">
    <property type="entry name" value="2-Hacid_dh_C"/>
    <property type="match status" value="1"/>
</dbReference>
<dbReference type="PANTHER" id="PTHR43761:SF1">
    <property type="entry name" value="D-ISOMER SPECIFIC 2-HYDROXYACID DEHYDROGENASE CATALYTIC DOMAIN-CONTAINING PROTEIN-RELATED"/>
    <property type="match status" value="1"/>
</dbReference>
<dbReference type="Proteomes" id="UP000179279">
    <property type="component" value="Unassembled WGS sequence"/>
</dbReference>
<keyword evidence="2 4" id="KW-0560">Oxidoreductase</keyword>
<comment type="similarity">
    <text evidence="1 4">Belongs to the D-isomer specific 2-hydroxyacid dehydrogenase family.</text>
</comment>
<dbReference type="SUPFAM" id="SSF52283">
    <property type="entry name" value="Formate/glycerate dehydrogenase catalytic domain-like"/>
    <property type="match status" value="1"/>
</dbReference>
<sequence length="312" mass="35099">MKFKKVLLIGITESSLDKKYWKQLESSIEKKVFVEKDSADIQMEITDADCLLLAFATSITKELLDKAPNLKYIGQFSTAFGKVDAGYAKSRGVSVANLPGFSTEAVAEFTIAAVLEFIRGLEIGKQRGRKLNVDESGIKAWEIKGKKFGIIGLGRIGKRVGELAQTFGAEVLYWSRNKKQNPTFTYMDLDKLVATCDFLSLHLAQTPKTEKIMGVKRFMVLKPNCVVINTCPMELIDLDGLCKRLAKKDITFILDHADEMTKKDLEKLSRYENCIIYPPLAYITEEAKVNRQEMFVSNIENFLKGKPTNVVN</sequence>
<dbReference type="GO" id="GO:0051287">
    <property type="term" value="F:NAD binding"/>
    <property type="evidence" value="ECO:0007669"/>
    <property type="project" value="InterPro"/>
</dbReference>
<proteinExistence type="inferred from homology"/>
<evidence type="ECO:0000256" key="2">
    <source>
        <dbReference type="ARBA" id="ARBA00023002"/>
    </source>
</evidence>
<evidence type="ECO:0008006" key="9">
    <source>
        <dbReference type="Google" id="ProtNLM"/>
    </source>
</evidence>
<comment type="caution">
    <text evidence="7">The sequence shown here is derived from an EMBL/GenBank/DDBJ whole genome shotgun (WGS) entry which is preliminary data.</text>
</comment>
<evidence type="ECO:0000256" key="4">
    <source>
        <dbReference type="RuleBase" id="RU003719"/>
    </source>
</evidence>
<dbReference type="Gene3D" id="3.40.50.720">
    <property type="entry name" value="NAD(P)-binding Rossmann-like Domain"/>
    <property type="match status" value="2"/>
</dbReference>
<evidence type="ECO:0000259" key="6">
    <source>
        <dbReference type="Pfam" id="PF02826"/>
    </source>
</evidence>
<dbReference type="InterPro" id="IPR006140">
    <property type="entry name" value="D-isomer_DH_NAD-bd"/>
</dbReference>
<evidence type="ECO:0000256" key="3">
    <source>
        <dbReference type="ARBA" id="ARBA00023027"/>
    </source>
</evidence>
<evidence type="ECO:0000259" key="5">
    <source>
        <dbReference type="Pfam" id="PF00389"/>
    </source>
</evidence>
<dbReference type="GO" id="GO:0016616">
    <property type="term" value="F:oxidoreductase activity, acting on the CH-OH group of donors, NAD or NADP as acceptor"/>
    <property type="evidence" value="ECO:0007669"/>
    <property type="project" value="InterPro"/>
</dbReference>
<name>A0A1G1WUD7_9BACT</name>
<evidence type="ECO:0000256" key="1">
    <source>
        <dbReference type="ARBA" id="ARBA00005854"/>
    </source>
</evidence>
<dbReference type="PANTHER" id="PTHR43761">
    <property type="entry name" value="D-ISOMER SPECIFIC 2-HYDROXYACID DEHYDROGENASE FAMILY PROTEIN (AFU_ORTHOLOGUE AFUA_1G13630)"/>
    <property type="match status" value="1"/>
</dbReference>
<feature type="domain" description="D-isomer specific 2-hydroxyacid dehydrogenase catalytic" evidence="5">
    <location>
        <begin position="20"/>
        <end position="312"/>
    </location>
</feature>
<dbReference type="InterPro" id="IPR050418">
    <property type="entry name" value="D-iso_2-hydroxyacid_DH_PdxB"/>
</dbReference>
<protein>
    <recommendedName>
        <fullName evidence="9">Hydroxyacid dehydrogenase</fullName>
    </recommendedName>
</protein>
<dbReference type="InterPro" id="IPR036291">
    <property type="entry name" value="NAD(P)-bd_dom_sf"/>
</dbReference>
<dbReference type="EMBL" id="MHDA01000034">
    <property type="protein sequence ID" value="OGY31342.1"/>
    <property type="molecule type" value="Genomic_DNA"/>
</dbReference>